<sequence length="350" mass="39453">MAMPEGTDGDYPLTNGNVRLEECINNSSSDVESDGPGEGQTDDVQSVGSGETETGNSNAKIETMAQRNGYQRVKYTKVQQRTGTKDMDWEKLDKKLTKLGPSECVVHSLSDRDISDQTRALSVKEFNMDENQNTPVEDGAFVGRRDVSSPRSLQERPIVSRRGSVRGLQNRVKAGIATFLNPEGGTQRNYSQLEKGKIVIYTSSMAIVRETYERCILAKKILQTHMVRYEEKDLFMSVENQRELRERLGVNEVVLPQVFADGVVLGGMQELENLNEEGELRKVFSNFTKINVRSSCEKCGGYRYVPCTFCHGSKKSLKRNYFTEEFSALRCMQCDENGLLRCDLCLDQQE</sequence>
<dbReference type="AlphaFoldDB" id="A0A210QAJ0"/>
<feature type="domain" description="Glutaredoxin" evidence="2">
    <location>
        <begin position="198"/>
        <end position="263"/>
    </location>
</feature>
<dbReference type="Gene3D" id="3.40.30.10">
    <property type="entry name" value="Glutaredoxin"/>
    <property type="match status" value="1"/>
</dbReference>
<protein>
    <submittedName>
        <fullName evidence="3">Glutaredoxin domain-containing cysteine-rich protein</fullName>
    </submittedName>
</protein>
<dbReference type="Proteomes" id="UP000242188">
    <property type="component" value="Unassembled WGS sequence"/>
</dbReference>
<reference evidence="3 4" key="1">
    <citation type="journal article" date="2017" name="Nat. Ecol. Evol.">
        <title>Scallop genome provides insights into evolution of bilaterian karyotype and development.</title>
        <authorList>
            <person name="Wang S."/>
            <person name="Zhang J."/>
            <person name="Jiao W."/>
            <person name="Li J."/>
            <person name="Xun X."/>
            <person name="Sun Y."/>
            <person name="Guo X."/>
            <person name="Huan P."/>
            <person name="Dong B."/>
            <person name="Zhang L."/>
            <person name="Hu X."/>
            <person name="Sun X."/>
            <person name="Wang J."/>
            <person name="Zhao C."/>
            <person name="Wang Y."/>
            <person name="Wang D."/>
            <person name="Huang X."/>
            <person name="Wang R."/>
            <person name="Lv J."/>
            <person name="Li Y."/>
            <person name="Zhang Z."/>
            <person name="Liu B."/>
            <person name="Lu W."/>
            <person name="Hui Y."/>
            <person name="Liang J."/>
            <person name="Zhou Z."/>
            <person name="Hou R."/>
            <person name="Li X."/>
            <person name="Liu Y."/>
            <person name="Li H."/>
            <person name="Ning X."/>
            <person name="Lin Y."/>
            <person name="Zhao L."/>
            <person name="Xing Q."/>
            <person name="Dou J."/>
            <person name="Li Y."/>
            <person name="Mao J."/>
            <person name="Guo H."/>
            <person name="Dou H."/>
            <person name="Li T."/>
            <person name="Mu C."/>
            <person name="Jiang W."/>
            <person name="Fu Q."/>
            <person name="Fu X."/>
            <person name="Miao Y."/>
            <person name="Liu J."/>
            <person name="Yu Q."/>
            <person name="Li R."/>
            <person name="Liao H."/>
            <person name="Li X."/>
            <person name="Kong Y."/>
            <person name="Jiang Z."/>
            <person name="Chourrout D."/>
            <person name="Li R."/>
            <person name="Bao Z."/>
        </authorList>
    </citation>
    <scope>NUCLEOTIDE SEQUENCE [LARGE SCALE GENOMIC DNA]</scope>
    <source>
        <strain evidence="3 4">PY_sf001</strain>
    </source>
</reference>
<comment type="caution">
    <text evidence="3">The sequence shown here is derived from an EMBL/GenBank/DDBJ whole genome shotgun (WGS) entry which is preliminary data.</text>
</comment>
<dbReference type="PANTHER" id="PTHR46990">
    <property type="entry name" value="GLUTAREDOXIN DOMAIN-CONTAINING CYSTEINE-RICH PROTEIN 1"/>
    <property type="match status" value="1"/>
</dbReference>
<gene>
    <name evidence="3" type="ORF">KP79_PYT12223</name>
</gene>
<organism evidence="3 4">
    <name type="scientific">Mizuhopecten yessoensis</name>
    <name type="common">Japanese scallop</name>
    <name type="synonym">Patinopecten yessoensis</name>
    <dbReference type="NCBI Taxonomy" id="6573"/>
    <lineage>
        <taxon>Eukaryota</taxon>
        <taxon>Metazoa</taxon>
        <taxon>Spiralia</taxon>
        <taxon>Lophotrochozoa</taxon>
        <taxon>Mollusca</taxon>
        <taxon>Bivalvia</taxon>
        <taxon>Autobranchia</taxon>
        <taxon>Pteriomorphia</taxon>
        <taxon>Pectinida</taxon>
        <taxon>Pectinoidea</taxon>
        <taxon>Pectinidae</taxon>
        <taxon>Mizuhopecten</taxon>
    </lineage>
</organism>
<accession>A0A210QAJ0</accession>
<dbReference type="EMBL" id="NEDP02004411">
    <property type="protein sequence ID" value="OWF45729.1"/>
    <property type="molecule type" value="Genomic_DNA"/>
</dbReference>
<proteinExistence type="predicted"/>
<dbReference type="Pfam" id="PF23733">
    <property type="entry name" value="GRXCR1-2_C"/>
    <property type="match status" value="1"/>
</dbReference>
<dbReference type="OrthoDB" id="423313at2759"/>
<feature type="region of interest" description="Disordered" evidence="1">
    <location>
        <begin position="23"/>
        <end position="60"/>
    </location>
</feature>
<dbReference type="PANTHER" id="PTHR46990:SF1">
    <property type="entry name" value="GLUTAREDOXIN DOMAIN-CONTAINING CYSTEINE-RICH PROTEIN 1"/>
    <property type="match status" value="1"/>
</dbReference>
<dbReference type="STRING" id="6573.A0A210QAJ0"/>
<evidence type="ECO:0000256" key="1">
    <source>
        <dbReference type="SAM" id="MobiDB-lite"/>
    </source>
</evidence>
<keyword evidence="4" id="KW-1185">Reference proteome</keyword>
<dbReference type="Pfam" id="PF00462">
    <property type="entry name" value="Glutaredoxin"/>
    <property type="match status" value="1"/>
</dbReference>
<dbReference type="InterPro" id="IPR036249">
    <property type="entry name" value="Thioredoxin-like_sf"/>
</dbReference>
<evidence type="ECO:0000259" key="2">
    <source>
        <dbReference type="Pfam" id="PF00462"/>
    </source>
</evidence>
<dbReference type="InterPro" id="IPR042797">
    <property type="entry name" value="GRXCR1"/>
</dbReference>
<dbReference type="SUPFAM" id="SSF52833">
    <property type="entry name" value="Thioredoxin-like"/>
    <property type="match status" value="1"/>
</dbReference>
<name>A0A210QAJ0_MIZYE</name>
<dbReference type="PROSITE" id="PS51354">
    <property type="entry name" value="GLUTAREDOXIN_2"/>
    <property type="match status" value="1"/>
</dbReference>
<dbReference type="InterPro" id="IPR002109">
    <property type="entry name" value="Glutaredoxin"/>
</dbReference>
<evidence type="ECO:0000313" key="4">
    <source>
        <dbReference type="Proteomes" id="UP000242188"/>
    </source>
</evidence>
<dbReference type="GO" id="GO:0007605">
    <property type="term" value="P:sensory perception of sound"/>
    <property type="evidence" value="ECO:0007669"/>
    <property type="project" value="InterPro"/>
</dbReference>
<evidence type="ECO:0000313" key="3">
    <source>
        <dbReference type="EMBL" id="OWF45729.1"/>
    </source>
</evidence>
<feature type="compositionally biased region" description="Polar residues" evidence="1">
    <location>
        <begin position="42"/>
        <end position="60"/>
    </location>
</feature>